<protein>
    <submittedName>
        <fullName evidence="2">Helix-turn-helix domain-containing protein</fullName>
    </submittedName>
</protein>
<evidence type="ECO:0000313" key="2">
    <source>
        <dbReference type="EMBL" id="MFG6417215.1"/>
    </source>
</evidence>
<organism evidence="2 3">
    <name type="scientific">Pelomonas dachongensis</name>
    <dbReference type="NCBI Taxonomy" id="3299029"/>
    <lineage>
        <taxon>Bacteria</taxon>
        <taxon>Pseudomonadati</taxon>
        <taxon>Pseudomonadota</taxon>
        <taxon>Betaproteobacteria</taxon>
        <taxon>Burkholderiales</taxon>
        <taxon>Sphaerotilaceae</taxon>
        <taxon>Roseateles</taxon>
    </lineage>
</organism>
<proteinExistence type="predicted"/>
<dbReference type="SMART" id="SM00530">
    <property type="entry name" value="HTH_XRE"/>
    <property type="match status" value="1"/>
</dbReference>
<dbReference type="Pfam" id="PF01381">
    <property type="entry name" value="HTH_3"/>
    <property type="match status" value="1"/>
</dbReference>
<dbReference type="RefSeq" id="WP_394473274.1">
    <property type="nucleotide sequence ID" value="NZ_JBIGHY010000018.1"/>
</dbReference>
<evidence type="ECO:0000313" key="3">
    <source>
        <dbReference type="Proteomes" id="UP001606300"/>
    </source>
</evidence>
<dbReference type="CDD" id="cd00093">
    <property type="entry name" value="HTH_XRE"/>
    <property type="match status" value="1"/>
</dbReference>
<dbReference type="Gene3D" id="1.10.260.40">
    <property type="entry name" value="lambda repressor-like DNA-binding domains"/>
    <property type="match status" value="1"/>
</dbReference>
<gene>
    <name evidence="2" type="ORF">ACG02S_25295</name>
</gene>
<comment type="caution">
    <text evidence="2">The sequence shown here is derived from an EMBL/GenBank/DDBJ whole genome shotgun (WGS) entry which is preliminary data.</text>
</comment>
<dbReference type="EMBL" id="JBIGHY010000018">
    <property type="protein sequence ID" value="MFG6417215.1"/>
    <property type="molecule type" value="Genomic_DNA"/>
</dbReference>
<accession>A0ABW7EYC7</accession>
<evidence type="ECO:0000259" key="1">
    <source>
        <dbReference type="PROSITE" id="PS50943"/>
    </source>
</evidence>
<name>A0ABW7EYC7_9BURK</name>
<reference evidence="2 3" key="1">
    <citation type="submission" date="2024-09" db="EMBL/GenBank/DDBJ databases">
        <title>Novel species of the genus Pelomonas and Roseateles isolated from streams.</title>
        <authorList>
            <person name="Lu H."/>
        </authorList>
    </citation>
    <scope>NUCLEOTIDE SEQUENCE [LARGE SCALE GENOMIC DNA]</scope>
    <source>
        <strain evidence="2 3">DC23W</strain>
    </source>
</reference>
<dbReference type="Proteomes" id="UP001606300">
    <property type="component" value="Unassembled WGS sequence"/>
</dbReference>
<dbReference type="InterPro" id="IPR010982">
    <property type="entry name" value="Lambda_DNA-bd_dom_sf"/>
</dbReference>
<sequence length="123" mass="12686">MNVASKAGSPLQSEYGIGEQLAAVFRHASASQVQVADRTGLSRQAIAKALEGNGNTRVSTLDLILDALGYSLVAVPKGYKAEVIAFINNGARVASLPAGTVAPLGMAQQAYADHVAMGKEFGK</sequence>
<dbReference type="PROSITE" id="PS50943">
    <property type="entry name" value="HTH_CROC1"/>
    <property type="match status" value="1"/>
</dbReference>
<dbReference type="SUPFAM" id="SSF47413">
    <property type="entry name" value="lambda repressor-like DNA-binding domains"/>
    <property type="match status" value="1"/>
</dbReference>
<dbReference type="InterPro" id="IPR001387">
    <property type="entry name" value="Cro/C1-type_HTH"/>
</dbReference>
<keyword evidence="3" id="KW-1185">Reference proteome</keyword>
<feature type="domain" description="HTH cro/C1-type" evidence="1">
    <location>
        <begin position="31"/>
        <end position="75"/>
    </location>
</feature>